<dbReference type="InterPro" id="IPR034718">
    <property type="entry name" value="RlpA"/>
</dbReference>
<keyword evidence="9" id="KW-1185">Reference proteome</keyword>
<dbReference type="GO" id="GO:0000270">
    <property type="term" value="P:peptidoglycan metabolic process"/>
    <property type="evidence" value="ECO:0007669"/>
    <property type="project" value="UniProtKB-UniRule"/>
</dbReference>
<dbReference type="Gene3D" id="2.40.40.10">
    <property type="entry name" value="RlpA-like domain"/>
    <property type="match status" value="1"/>
</dbReference>
<evidence type="ECO:0000256" key="5">
    <source>
        <dbReference type="RuleBase" id="RU003495"/>
    </source>
</evidence>
<dbReference type="GO" id="GO:0005886">
    <property type="term" value="C:plasma membrane"/>
    <property type="evidence" value="ECO:0007669"/>
    <property type="project" value="UniProtKB-SubCell"/>
</dbReference>
<dbReference type="GO" id="GO:0042834">
    <property type="term" value="F:peptidoglycan binding"/>
    <property type="evidence" value="ECO:0007669"/>
    <property type="project" value="InterPro"/>
</dbReference>
<dbReference type="RefSeq" id="WP_100708619.1">
    <property type="nucleotide sequence ID" value="NZ_NPDR01000001.1"/>
</dbReference>
<evidence type="ECO:0000256" key="2">
    <source>
        <dbReference type="ARBA" id="ARBA00023239"/>
    </source>
</evidence>
<comment type="similarity">
    <text evidence="4 5">Belongs to the RlpA family.</text>
</comment>
<evidence type="ECO:0000256" key="4">
    <source>
        <dbReference type="HAMAP-Rule" id="MF_02071"/>
    </source>
</evidence>
<comment type="caution">
    <text evidence="8">The sequence shown here is derived from an EMBL/GenBank/DDBJ whole genome shotgun (WGS) entry which is preliminary data.</text>
</comment>
<evidence type="ECO:0000313" key="9">
    <source>
        <dbReference type="Proteomes" id="UP000231926"/>
    </source>
</evidence>
<keyword evidence="2 4" id="KW-0456">Lyase</keyword>
<dbReference type="InterPro" id="IPR036908">
    <property type="entry name" value="RlpA-like_sf"/>
</dbReference>
<dbReference type="GO" id="GO:0071555">
    <property type="term" value="P:cell wall organization"/>
    <property type="evidence" value="ECO:0007669"/>
    <property type="project" value="UniProtKB-KW"/>
</dbReference>
<dbReference type="Pfam" id="PF05036">
    <property type="entry name" value="SPOR"/>
    <property type="match status" value="1"/>
</dbReference>
<gene>
    <name evidence="4" type="primary">rlpA</name>
    <name evidence="8" type="ORF">CH362_01680</name>
</gene>
<dbReference type="EMBL" id="NPDR01000001">
    <property type="protein sequence ID" value="PJZ50509.1"/>
    <property type="molecule type" value="Genomic_DNA"/>
</dbReference>
<keyword evidence="1" id="KW-0732">Signal</keyword>
<dbReference type="PANTHER" id="PTHR34183">
    <property type="entry name" value="ENDOLYTIC PEPTIDOGLYCAN TRANSGLYCOSYLASE RLPA"/>
    <property type="match status" value="1"/>
</dbReference>
<name>A0A2M9YG71_9LEPT</name>
<evidence type="ECO:0000256" key="3">
    <source>
        <dbReference type="ARBA" id="ARBA00023316"/>
    </source>
</evidence>
<dbReference type="PANTHER" id="PTHR34183:SF1">
    <property type="entry name" value="ENDOLYTIC PEPTIDOGLYCAN TRANSGLYCOSYLASE RLPA"/>
    <property type="match status" value="1"/>
</dbReference>
<comment type="subcellular location">
    <subcellularLocation>
        <location evidence="4">Cell membrane</location>
        <topology evidence="4">Lipid-anchor</topology>
    </subcellularLocation>
</comment>
<evidence type="ECO:0000313" key="8">
    <source>
        <dbReference type="EMBL" id="PJZ50509.1"/>
    </source>
</evidence>
<dbReference type="InterPro" id="IPR007730">
    <property type="entry name" value="SPOR-like_dom"/>
</dbReference>
<dbReference type="NCBIfam" id="NF047735">
    <property type="entry name" value="MPL36"/>
    <property type="match status" value="1"/>
</dbReference>
<feature type="domain" description="SPOR" evidence="7">
    <location>
        <begin position="226"/>
        <end position="301"/>
    </location>
</feature>
<dbReference type="Gene3D" id="3.30.70.1070">
    <property type="entry name" value="Sporulation related repeat"/>
    <property type="match status" value="1"/>
</dbReference>
<keyword evidence="4" id="KW-1003">Cell membrane</keyword>
<evidence type="ECO:0000259" key="7">
    <source>
        <dbReference type="PROSITE" id="PS51724"/>
    </source>
</evidence>
<protein>
    <recommendedName>
        <fullName evidence="4">Probable endolytic peptidoglycan transglycosylase RlpA</fullName>
        <ecNumber evidence="4">4.2.2.-</ecNumber>
    </recommendedName>
</protein>
<dbReference type="InterPro" id="IPR009009">
    <property type="entry name" value="RlpA-like_DPBB"/>
</dbReference>
<feature type="compositionally biased region" description="Polar residues" evidence="6">
    <location>
        <begin position="76"/>
        <end position="86"/>
    </location>
</feature>
<dbReference type="Proteomes" id="UP000231926">
    <property type="component" value="Unassembled WGS sequence"/>
</dbReference>
<keyword evidence="3 4" id="KW-0961">Cell wall biogenesis/degradation</keyword>
<organism evidence="8 9">
    <name type="scientific">Leptospira saintgironsiae</name>
    <dbReference type="NCBI Taxonomy" id="2023183"/>
    <lineage>
        <taxon>Bacteria</taxon>
        <taxon>Pseudomonadati</taxon>
        <taxon>Spirochaetota</taxon>
        <taxon>Spirochaetia</taxon>
        <taxon>Leptospirales</taxon>
        <taxon>Leptospiraceae</taxon>
        <taxon>Leptospira</taxon>
    </lineage>
</organism>
<sequence>MKQIAAIFALITVTACASSETRRSISASGDPSEIFFEKEIVPMDQESKRDLVLAKNSSASRGLDDLLADNKPVKATTPSRQQSGSNGDFDEVGYSSWYGPKFHGKPTASGEIFDKTKLTAAHPSLPLGSVVRVKNLENDKEVLVKVNDRGPFVKDRIIDLSEKAAENLEFKDVGIARVGLTVVSKGGAAGESEDMEGLEDEEALLKENKPERLTPKKAVTPAPLVKGAPKGQTVQVGVFRNSRLAEDYRKNLSAEYGEKVYLFERDGMFVLQMGDFMDRTKADLLKSKLKEDGVDCFIPKK</sequence>
<dbReference type="InterPro" id="IPR036680">
    <property type="entry name" value="SPOR-like_sf"/>
</dbReference>
<dbReference type="SUPFAM" id="SSF110997">
    <property type="entry name" value="Sporulation related repeat"/>
    <property type="match status" value="1"/>
</dbReference>
<proteinExistence type="inferred from homology"/>
<dbReference type="OrthoDB" id="9779128at2"/>
<dbReference type="InterPro" id="IPR012997">
    <property type="entry name" value="RplA"/>
</dbReference>
<comment type="function">
    <text evidence="4">Lytic transglycosylase with a strong preference for naked glycan strands that lack stem peptides.</text>
</comment>
<dbReference type="HAMAP" id="MF_02071">
    <property type="entry name" value="RlpA"/>
    <property type="match status" value="1"/>
</dbReference>
<keyword evidence="4" id="KW-0472">Membrane</keyword>
<dbReference type="PROSITE" id="PS51257">
    <property type="entry name" value="PROKAR_LIPOPROTEIN"/>
    <property type="match status" value="1"/>
</dbReference>
<dbReference type="CDD" id="cd22268">
    <property type="entry name" value="DPBB_RlpA-like"/>
    <property type="match status" value="1"/>
</dbReference>
<evidence type="ECO:0000256" key="1">
    <source>
        <dbReference type="ARBA" id="ARBA00022729"/>
    </source>
</evidence>
<accession>A0A2M9YG71</accession>
<evidence type="ECO:0000256" key="6">
    <source>
        <dbReference type="SAM" id="MobiDB-lite"/>
    </source>
</evidence>
<dbReference type="PROSITE" id="PS51724">
    <property type="entry name" value="SPOR"/>
    <property type="match status" value="1"/>
</dbReference>
<dbReference type="AlphaFoldDB" id="A0A2M9YG71"/>
<feature type="region of interest" description="Disordered" evidence="6">
    <location>
        <begin position="63"/>
        <end position="88"/>
    </location>
</feature>
<dbReference type="SUPFAM" id="SSF50685">
    <property type="entry name" value="Barwin-like endoglucanases"/>
    <property type="match status" value="1"/>
</dbReference>
<reference evidence="8 9" key="1">
    <citation type="submission" date="2017-07" db="EMBL/GenBank/DDBJ databases">
        <title>Leptospira spp. isolated from tropical soils.</title>
        <authorList>
            <person name="Thibeaux R."/>
            <person name="Iraola G."/>
            <person name="Ferres I."/>
            <person name="Bierque E."/>
            <person name="Girault D."/>
            <person name="Soupe-Gilbert M.-E."/>
            <person name="Picardeau M."/>
            <person name="Goarant C."/>
        </authorList>
    </citation>
    <scope>NUCLEOTIDE SEQUENCE [LARGE SCALE GENOMIC DNA]</scope>
    <source>
        <strain evidence="8 9">FH4-C-A2</strain>
    </source>
</reference>
<dbReference type="NCBIfam" id="TIGR00413">
    <property type="entry name" value="rlpA"/>
    <property type="match status" value="1"/>
</dbReference>
<dbReference type="GO" id="GO:0008932">
    <property type="term" value="F:lytic endotransglycosylase activity"/>
    <property type="evidence" value="ECO:0007669"/>
    <property type="project" value="UniProtKB-UniRule"/>
</dbReference>
<dbReference type="Pfam" id="PF03330">
    <property type="entry name" value="DPBB_1"/>
    <property type="match status" value="1"/>
</dbReference>
<dbReference type="EC" id="4.2.2.-" evidence="4"/>
<keyword evidence="4 8" id="KW-0449">Lipoprotein</keyword>
<keyword evidence="4" id="KW-0564">Palmitate</keyword>